<protein>
    <submittedName>
        <fullName evidence="1">Uncharacterized protein</fullName>
    </submittedName>
</protein>
<sequence length="59" mass="7074">MWDYPDMVDVTKESRMKISPELDQEIRARIQRIRQKKSEASDAVHKRRCFKGSFLALMF</sequence>
<gene>
    <name evidence="1" type="ORF">GHA01_29780</name>
</gene>
<proteinExistence type="predicted"/>
<evidence type="ECO:0000313" key="2">
    <source>
        <dbReference type="Proteomes" id="UP000319478"/>
    </source>
</evidence>
<dbReference type="EMBL" id="BJNN01000173">
    <property type="protein sequence ID" value="GEC65129.1"/>
    <property type="molecule type" value="Genomic_DNA"/>
</dbReference>
<comment type="caution">
    <text evidence="1">The sequence shown here is derived from an EMBL/GenBank/DDBJ whole genome shotgun (WGS) entry which is preliminary data.</text>
</comment>
<name>A0ABQ0SI92_NOVHA</name>
<evidence type="ECO:0000313" key="1">
    <source>
        <dbReference type="EMBL" id="GEC65129.1"/>
    </source>
</evidence>
<reference evidence="1 2" key="1">
    <citation type="submission" date="2019-06" db="EMBL/GenBank/DDBJ databases">
        <title>Whole genome shotgun sequence of Komagataeibacter hansenii NBRC 14820.</title>
        <authorList>
            <person name="Hosoyama A."/>
            <person name="Uohara A."/>
            <person name="Ohji S."/>
            <person name="Ichikawa N."/>
        </authorList>
    </citation>
    <scope>NUCLEOTIDE SEQUENCE [LARGE SCALE GENOMIC DNA]</scope>
    <source>
        <strain evidence="1 2">NBRC 14820</strain>
    </source>
</reference>
<keyword evidence="2" id="KW-1185">Reference proteome</keyword>
<organism evidence="1 2">
    <name type="scientific">Novacetimonas hansenii</name>
    <name type="common">Komagataeibacter hansenii</name>
    <dbReference type="NCBI Taxonomy" id="436"/>
    <lineage>
        <taxon>Bacteria</taxon>
        <taxon>Pseudomonadati</taxon>
        <taxon>Pseudomonadota</taxon>
        <taxon>Alphaproteobacteria</taxon>
        <taxon>Acetobacterales</taxon>
        <taxon>Acetobacteraceae</taxon>
        <taxon>Novacetimonas</taxon>
    </lineage>
</organism>
<accession>A0ABQ0SI92</accession>
<dbReference type="Proteomes" id="UP000319478">
    <property type="component" value="Unassembled WGS sequence"/>
</dbReference>